<keyword evidence="1" id="KW-1133">Transmembrane helix</keyword>
<dbReference type="RefSeq" id="WP_078219036.1">
    <property type="nucleotide sequence ID" value="NZ_MUXZ01000029.1"/>
</dbReference>
<dbReference type="Proteomes" id="UP000254496">
    <property type="component" value="Unassembled WGS sequence"/>
</dbReference>
<dbReference type="STRING" id="733.B0186_08980"/>
<dbReference type="Pfam" id="PF07331">
    <property type="entry name" value="TctB"/>
    <property type="match status" value="1"/>
</dbReference>
<keyword evidence="1" id="KW-0812">Transmembrane</keyword>
<dbReference type="InterPro" id="IPR009936">
    <property type="entry name" value="DUF1468"/>
</dbReference>
<dbReference type="EMBL" id="UGHJ01000001">
    <property type="protein sequence ID" value="STO69286.1"/>
    <property type="molecule type" value="Genomic_DNA"/>
</dbReference>
<evidence type="ECO:0000313" key="6">
    <source>
        <dbReference type="Proteomes" id="UP000254496"/>
    </source>
</evidence>
<accession>A0A1V4AZH9</accession>
<organism evidence="3 5">
    <name type="scientific">Canicola haemoglobinophilus</name>
    <dbReference type="NCBI Taxonomy" id="733"/>
    <lineage>
        <taxon>Bacteria</taxon>
        <taxon>Pseudomonadati</taxon>
        <taxon>Pseudomonadota</taxon>
        <taxon>Gammaproteobacteria</taxon>
        <taxon>Pasteurellales</taxon>
        <taxon>Pasteurellaceae</taxon>
        <taxon>Canicola</taxon>
    </lineage>
</organism>
<keyword evidence="5" id="KW-1185">Reference proteome</keyword>
<feature type="domain" description="DUF1468" evidence="2">
    <location>
        <begin position="10"/>
        <end position="151"/>
    </location>
</feature>
<dbReference type="Proteomes" id="UP000254329">
    <property type="component" value="Unassembled WGS sequence"/>
</dbReference>
<proteinExistence type="predicted"/>
<dbReference type="AlphaFoldDB" id="A0A1V4AZH9"/>
<evidence type="ECO:0000313" key="5">
    <source>
        <dbReference type="Proteomes" id="UP000254329"/>
    </source>
</evidence>
<evidence type="ECO:0000256" key="1">
    <source>
        <dbReference type="SAM" id="Phobius"/>
    </source>
</evidence>
<feature type="transmembrane region" description="Helical" evidence="1">
    <location>
        <begin position="46"/>
        <end position="65"/>
    </location>
</feature>
<reference evidence="5 6" key="1">
    <citation type="submission" date="2018-06" db="EMBL/GenBank/DDBJ databases">
        <authorList>
            <consortium name="Pathogen Informatics"/>
            <person name="Doyle S."/>
        </authorList>
    </citation>
    <scope>NUCLEOTIDE SEQUENCE [LARGE SCALE GENOMIC DNA]</scope>
    <source>
        <strain evidence="3 5">NCTC1659</strain>
        <strain evidence="4 6">NCTC8540</strain>
    </source>
</reference>
<protein>
    <submittedName>
        <fullName evidence="3">Tripartite tricarboxylate transporter TctB family</fullName>
    </submittedName>
</protein>
<feature type="transmembrane region" description="Helical" evidence="1">
    <location>
        <begin position="86"/>
        <end position="119"/>
    </location>
</feature>
<evidence type="ECO:0000313" key="3">
    <source>
        <dbReference type="EMBL" id="STO59630.1"/>
    </source>
</evidence>
<evidence type="ECO:0000259" key="2">
    <source>
        <dbReference type="Pfam" id="PF07331"/>
    </source>
</evidence>
<gene>
    <name evidence="3" type="ORF">NCTC1659_00886</name>
    <name evidence="4" type="ORF">NCTC8540_01817</name>
</gene>
<evidence type="ECO:0000313" key="4">
    <source>
        <dbReference type="EMBL" id="STO69286.1"/>
    </source>
</evidence>
<name>A0A1V4AZH9_9PAST</name>
<feature type="transmembrane region" description="Helical" evidence="1">
    <location>
        <begin position="125"/>
        <end position="146"/>
    </location>
</feature>
<dbReference type="OrthoDB" id="5690851at2"/>
<keyword evidence="1" id="KW-0472">Membrane</keyword>
<sequence length="151" mass="17542">MTIRFRQDLVGSIVFLIFSLVLWFLIPYQIKVTEDDELITAQTFPRLVIGLMILCCVILFIQEIIKVIRKQPTKMAEINLPHEARSLVVVLLLVLYWGLLHWLPFIVSSTIFSVLLLIFFQCKNWKYYAIVIAVIVSVSLFFQNLLNVSLP</sequence>
<dbReference type="EMBL" id="UGHF01000001">
    <property type="protein sequence ID" value="STO59630.1"/>
    <property type="molecule type" value="Genomic_DNA"/>
</dbReference>
<feature type="transmembrane region" description="Helical" evidence="1">
    <location>
        <begin position="9"/>
        <end position="26"/>
    </location>
</feature>